<reference evidence="2" key="1">
    <citation type="submission" date="2025-08" db="UniProtKB">
        <authorList>
            <consortium name="RefSeq"/>
        </authorList>
    </citation>
    <scope>IDENTIFICATION</scope>
    <source>
        <tissue evidence="2">Blood</tissue>
    </source>
</reference>
<feature type="non-terminal residue" evidence="2">
    <location>
        <position position="161"/>
    </location>
</feature>
<sequence length="161" mass="17646">MAVQVPLWHHYLQALRSRAASRAQEHQRAEDVVLTLLERAHALDPRFLVDYSRDLEAFQFALRSSEGPLDVEVPLWVDAEALVIEQMGAAEAGDGLGCCRLGLPKEAAGLERWKADDVFEASPEASAGCCGHIVPSKVLRVLKDLLVAAVVYCKHHGLITP</sequence>
<evidence type="ECO:0000313" key="1">
    <source>
        <dbReference type="Proteomes" id="UP000515208"/>
    </source>
</evidence>
<dbReference type="AlphaFoldDB" id="A0A6P3HX01"/>
<dbReference type="KEGG" id="bbis:104992032"/>
<gene>
    <name evidence="2" type="primary">LOC104992032</name>
</gene>
<proteinExistence type="predicted"/>
<dbReference type="GeneID" id="104992032"/>
<keyword evidence="1" id="KW-1185">Reference proteome</keyword>
<dbReference type="Proteomes" id="UP000515208">
    <property type="component" value="Unplaced"/>
</dbReference>
<evidence type="ECO:0000313" key="2">
    <source>
        <dbReference type="RefSeq" id="XP_010843055.1"/>
    </source>
</evidence>
<dbReference type="CTD" id="79919"/>
<dbReference type="RefSeq" id="XP_010843055.1">
    <property type="nucleotide sequence ID" value="XM_010844753.1"/>
</dbReference>
<dbReference type="OrthoDB" id="9922809at2759"/>
<protein>
    <submittedName>
        <fullName evidence="2">Uncharacterized protein C2orf54 homolog</fullName>
    </submittedName>
</protein>
<organism evidence="1 2">
    <name type="scientific">Bison bison bison</name>
    <name type="common">North American plains bison</name>
    <dbReference type="NCBI Taxonomy" id="43346"/>
    <lineage>
        <taxon>Eukaryota</taxon>
        <taxon>Metazoa</taxon>
        <taxon>Chordata</taxon>
        <taxon>Craniata</taxon>
        <taxon>Vertebrata</taxon>
        <taxon>Euteleostomi</taxon>
        <taxon>Mammalia</taxon>
        <taxon>Eutheria</taxon>
        <taxon>Laurasiatheria</taxon>
        <taxon>Artiodactyla</taxon>
        <taxon>Ruminantia</taxon>
        <taxon>Pecora</taxon>
        <taxon>Bovidae</taxon>
        <taxon>Bovinae</taxon>
        <taxon>Bison</taxon>
    </lineage>
</organism>
<name>A0A6P3HX01_BISBB</name>
<accession>A0A6P3HX01</accession>